<keyword evidence="5" id="KW-1185">Reference proteome</keyword>
<keyword evidence="3" id="KW-0234">DNA repair</keyword>
<evidence type="ECO:0000256" key="1">
    <source>
        <dbReference type="ARBA" id="ARBA00006638"/>
    </source>
</evidence>
<dbReference type="Pfam" id="PF04098">
    <property type="entry name" value="Rad52_Rad22"/>
    <property type="match status" value="1"/>
</dbReference>
<reference evidence="4 5" key="1">
    <citation type="submission" date="2023-03" db="EMBL/GenBank/DDBJ databases">
        <title>Novel Species.</title>
        <authorList>
            <person name="Ma S."/>
        </authorList>
    </citation>
    <scope>NUCLEOTIDE SEQUENCE [LARGE SCALE GENOMIC DNA]</scope>
    <source>
        <strain evidence="4 5">B11</strain>
    </source>
</reference>
<dbReference type="InterPro" id="IPR042525">
    <property type="entry name" value="Rad52_Rad59_Rad22_sf"/>
</dbReference>
<proteinExistence type="inferred from homology"/>
<evidence type="ECO:0000313" key="5">
    <source>
        <dbReference type="Proteomes" id="UP001461341"/>
    </source>
</evidence>
<gene>
    <name evidence="4" type="ORF">QBE54_08330</name>
</gene>
<comment type="similarity">
    <text evidence="1">Belongs to the RAD52 family.</text>
</comment>
<evidence type="ECO:0000313" key="4">
    <source>
        <dbReference type="EMBL" id="WZL75593.1"/>
    </source>
</evidence>
<evidence type="ECO:0000256" key="2">
    <source>
        <dbReference type="ARBA" id="ARBA00022763"/>
    </source>
</evidence>
<sequence length="192" mass="21743">MRNREILERRFTKKEVKTRPGPSGEELHYVETASVIQRLNEAFDGDWSFEIREKEIDLENGYIWVLGRLQCEGVVKEQFGFKNITLDASGRPLDLGFDLKAAASDALKKCATLLGVGLYLYQEEEEHGERVARLATEKQKAFIRDLLRAQGKKIDEEKIAQLTSQEASMLIDKLRAGGSANQVKKKEKEGGK</sequence>
<organism evidence="4 5">
    <name type="scientific">Thermatribacter velox</name>
    <dbReference type="NCBI Taxonomy" id="3039681"/>
    <lineage>
        <taxon>Bacteria</taxon>
        <taxon>Pseudomonadati</taxon>
        <taxon>Atribacterota</taxon>
        <taxon>Atribacteria</taxon>
        <taxon>Atribacterales</taxon>
        <taxon>Thermatribacteraceae</taxon>
        <taxon>Thermatribacter</taxon>
    </lineage>
</organism>
<accession>A0ABZ2Y9C5</accession>
<dbReference type="SUPFAM" id="SSF54768">
    <property type="entry name" value="dsRNA-binding domain-like"/>
    <property type="match status" value="1"/>
</dbReference>
<dbReference type="Proteomes" id="UP001461341">
    <property type="component" value="Chromosome"/>
</dbReference>
<dbReference type="InterPro" id="IPR041247">
    <property type="entry name" value="Rad52_fam"/>
</dbReference>
<evidence type="ECO:0000256" key="3">
    <source>
        <dbReference type="ARBA" id="ARBA00023204"/>
    </source>
</evidence>
<protein>
    <submittedName>
        <fullName evidence="4">Rad52/Rad22 family DNA repair protein</fullName>
    </submittedName>
</protein>
<dbReference type="EMBL" id="CP121689">
    <property type="protein sequence ID" value="WZL75593.1"/>
    <property type="molecule type" value="Genomic_DNA"/>
</dbReference>
<name>A0ABZ2Y9C5_9BACT</name>
<dbReference type="Gene3D" id="3.30.390.80">
    <property type="entry name" value="DNA repair protein Rad52/59/22"/>
    <property type="match status" value="1"/>
</dbReference>
<keyword evidence="2" id="KW-0227">DNA damage</keyword>
<dbReference type="RefSeq" id="WP_369017741.1">
    <property type="nucleotide sequence ID" value="NZ_CP121689.1"/>
</dbReference>